<dbReference type="NCBIfam" id="NF009095">
    <property type="entry name" value="PRK12435.1"/>
    <property type="match status" value="1"/>
</dbReference>
<protein>
    <recommendedName>
        <fullName evidence="7">Coproporphyrin III ferrochelatase</fullName>
        <ecNumber evidence="7">4.99.1.9</ecNumber>
    </recommendedName>
</protein>
<evidence type="ECO:0000256" key="3">
    <source>
        <dbReference type="ARBA" id="ARBA00023133"/>
    </source>
</evidence>
<name>A0ABX8YGE7_ANETH</name>
<dbReference type="InterPro" id="IPR019772">
    <property type="entry name" value="Ferrochelatase_AS"/>
</dbReference>
<feature type="binding site" evidence="7">
    <location>
        <position position="263"/>
    </location>
    <ligand>
        <name>Fe(2+)</name>
        <dbReference type="ChEBI" id="CHEBI:29033"/>
    </ligand>
</feature>
<dbReference type="InterPro" id="IPR033644">
    <property type="entry name" value="Ferrochelatase_C"/>
</dbReference>
<evidence type="ECO:0000256" key="2">
    <source>
        <dbReference type="ARBA" id="ARBA00023004"/>
    </source>
</evidence>
<keyword evidence="3 7" id="KW-0350">Heme biosynthesis</keyword>
<dbReference type="HAMAP" id="MF_00323">
    <property type="entry name" value="Ferrochelatase"/>
    <property type="match status" value="1"/>
</dbReference>
<feature type="binding site" evidence="7">
    <location>
        <position position="30"/>
    </location>
    <ligand>
        <name>Fe-coproporphyrin III</name>
        <dbReference type="ChEBI" id="CHEBI:68438"/>
    </ligand>
</feature>
<evidence type="ECO:0000256" key="6">
    <source>
        <dbReference type="ARBA" id="ARBA00024536"/>
    </source>
</evidence>
<evidence type="ECO:0000256" key="8">
    <source>
        <dbReference type="RuleBase" id="RU000607"/>
    </source>
</evidence>
<comment type="pathway">
    <text evidence="1 7 8">Porphyrin-containing compound metabolism; protoheme biosynthesis.</text>
</comment>
<evidence type="ECO:0000256" key="1">
    <source>
        <dbReference type="ARBA" id="ARBA00004744"/>
    </source>
</evidence>
<keyword evidence="2 7" id="KW-0408">Iron</keyword>
<keyword evidence="7" id="KW-0479">Metal-binding</keyword>
<dbReference type="InterPro" id="IPR033659">
    <property type="entry name" value="Ferrochelatase_N"/>
</dbReference>
<organism evidence="9 10">
    <name type="scientific">Aneurinibacillus thermoaerophilus</name>
    <dbReference type="NCBI Taxonomy" id="143495"/>
    <lineage>
        <taxon>Bacteria</taxon>
        <taxon>Bacillati</taxon>
        <taxon>Bacillota</taxon>
        <taxon>Bacilli</taxon>
        <taxon>Bacillales</taxon>
        <taxon>Paenibacillaceae</taxon>
        <taxon>Aneurinibacillus group</taxon>
        <taxon>Aneurinibacillus</taxon>
    </lineage>
</organism>
<dbReference type="InterPro" id="IPR001015">
    <property type="entry name" value="Ferrochelatase"/>
</dbReference>
<sequence length="314" mass="36274">MITQTMGLLVMAYGTPRNAEEIEPYYTHIRRGHKPPPELLQDLMKRYEKIGGISPLAHITEEQTAKLQEALNRVQNKIVFKAYLGFKHVSPFIENAVQQMHKDGITKAVSIVLAPHYSTFNAKSYNMRAHEESKKYDGLEIYSIDSWYKEPAFIEYWADQLHETFNRIPETERNRTIVIFSAHSLPEKIKQMNDPYPEQIEENARMIAEKAGVSCYTTAWQSAGRTPEPWLGPDVLDKIRELSKQGYTSMVFCPIGFVADHLEVLYDNDYECRRLAEALGIHYYRPPMPNTHDKFIEALTSAVLKKLLMKESDE</sequence>
<comment type="catalytic activity">
    <reaction evidence="6">
        <text>Fe-coproporphyrin III + 2 H(+) = coproporphyrin III + Fe(2+)</text>
        <dbReference type="Rhea" id="RHEA:49572"/>
        <dbReference type="ChEBI" id="CHEBI:15378"/>
        <dbReference type="ChEBI" id="CHEBI:29033"/>
        <dbReference type="ChEBI" id="CHEBI:68438"/>
        <dbReference type="ChEBI" id="CHEBI:131725"/>
        <dbReference type="EC" id="4.99.1.9"/>
    </reaction>
    <physiologicalReaction direction="right-to-left" evidence="6">
        <dbReference type="Rhea" id="RHEA:49574"/>
    </physiologicalReaction>
</comment>
<comment type="function">
    <text evidence="7 8">Involved in coproporphyrin-dependent heme b biosynthesis. Catalyzes the insertion of ferrous iron into coproporphyrin III to form Fe-coproporphyrin III.</text>
</comment>
<dbReference type="EMBL" id="CP080764">
    <property type="protein sequence ID" value="QYY44631.1"/>
    <property type="molecule type" value="Genomic_DNA"/>
</dbReference>
<feature type="binding site" evidence="7">
    <location>
        <begin position="46"/>
        <end position="47"/>
    </location>
    <ligand>
        <name>Fe-coproporphyrin III</name>
        <dbReference type="ChEBI" id="CHEBI:68438"/>
    </ligand>
</feature>
<evidence type="ECO:0000256" key="7">
    <source>
        <dbReference type="HAMAP-Rule" id="MF_00323"/>
    </source>
</evidence>
<dbReference type="RefSeq" id="WP_057900245.1">
    <property type="nucleotide sequence ID" value="NZ_CP080764.1"/>
</dbReference>
<dbReference type="GeneID" id="97142475"/>
<dbReference type="GO" id="GO:0016829">
    <property type="term" value="F:lyase activity"/>
    <property type="evidence" value="ECO:0007669"/>
    <property type="project" value="UniProtKB-KW"/>
</dbReference>
<dbReference type="Gene3D" id="3.40.50.1400">
    <property type="match status" value="2"/>
</dbReference>
<evidence type="ECO:0000256" key="5">
    <source>
        <dbReference type="ARBA" id="ARBA00023244"/>
    </source>
</evidence>
<dbReference type="PANTHER" id="PTHR11108:SF1">
    <property type="entry name" value="FERROCHELATASE, MITOCHONDRIAL"/>
    <property type="match status" value="1"/>
</dbReference>
<evidence type="ECO:0000313" key="10">
    <source>
        <dbReference type="Proteomes" id="UP000826616"/>
    </source>
</evidence>
<keyword evidence="10" id="KW-1185">Reference proteome</keyword>
<reference evidence="9 10" key="1">
    <citation type="submission" date="2021-08" db="EMBL/GenBank/DDBJ databases">
        <title>Complete genome sequence of the strain Aneurinibacillus thermoaerophilus CCM 8960.</title>
        <authorList>
            <person name="Musilova J."/>
            <person name="Kourilova X."/>
            <person name="Pernicova I."/>
            <person name="Bezdicek M."/>
            <person name="Lengerova M."/>
            <person name="Obruca S."/>
            <person name="Sedlar K."/>
        </authorList>
    </citation>
    <scope>NUCLEOTIDE SEQUENCE [LARGE SCALE GENOMIC DNA]</scope>
    <source>
        <strain evidence="9 10">CCM 8960</strain>
    </source>
</reference>
<comment type="similarity">
    <text evidence="7 8">Belongs to the ferrochelatase family.</text>
</comment>
<dbReference type="NCBIfam" id="TIGR00109">
    <property type="entry name" value="hemH"/>
    <property type="match status" value="1"/>
</dbReference>
<dbReference type="PROSITE" id="PS00534">
    <property type="entry name" value="FERROCHELATASE"/>
    <property type="match status" value="1"/>
</dbReference>
<gene>
    <name evidence="9" type="primary">hemH</name>
    <name evidence="7" type="synonym">cpfC</name>
    <name evidence="9" type="ORF">K3F53_13915</name>
</gene>
<dbReference type="CDD" id="cd00419">
    <property type="entry name" value="Ferrochelatase_C"/>
    <property type="match status" value="1"/>
</dbReference>
<keyword evidence="7 8" id="KW-0963">Cytoplasm</keyword>
<proteinExistence type="inferred from homology"/>
<dbReference type="Pfam" id="PF00762">
    <property type="entry name" value="Ferrochelatase"/>
    <property type="match status" value="1"/>
</dbReference>
<dbReference type="Proteomes" id="UP000826616">
    <property type="component" value="Chromosome"/>
</dbReference>
<dbReference type="SUPFAM" id="SSF53800">
    <property type="entry name" value="Chelatase"/>
    <property type="match status" value="1"/>
</dbReference>
<keyword evidence="5 7" id="KW-0627">Porphyrin biosynthesis</keyword>
<accession>A0ABX8YGE7</accession>
<feature type="binding site" description="axial binding residue" evidence="7">
    <location>
        <position position="13"/>
    </location>
    <ligand>
        <name>Fe-coproporphyrin III</name>
        <dbReference type="ChEBI" id="CHEBI:68438"/>
    </ligand>
    <ligandPart>
        <name>Fe</name>
        <dbReference type="ChEBI" id="CHEBI:18248"/>
    </ligandPart>
</feature>
<feature type="binding site" evidence="7">
    <location>
        <position position="125"/>
    </location>
    <ligand>
        <name>Fe-coproporphyrin III</name>
        <dbReference type="ChEBI" id="CHEBI:68438"/>
    </ligand>
</feature>
<comment type="subcellular location">
    <subcellularLocation>
        <location evidence="7 8">Cytoplasm</location>
    </subcellularLocation>
</comment>
<keyword evidence="4 7" id="KW-0456">Lyase</keyword>
<feature type="binding site" evidence="7">
    <location>
        <position position="54"/>
    </location>
    <ligand>
        <name>Fe-coproporphyrin III</name>
        <dbReference type="ChEBI" id="CHEBI:68438"/>
    </ligand>
</feature>
<dbReference type="CDD" id="cd03411">
    <property type="entry name" value="Ferrochelatase_N"/>
    <property type="match status" value="1"/>
</dbReference>
<dbReference type="PANTHER" id="PTHR11108">
    <property type="entry name" value="FERROCHELATASE"/>
    <property type="match status" value="1"/>
</dbReference>
<evidence type="ECO:0000313" key="9">
    <source>
        <dbReference type="EMBL" id="QYY44631.1"/>
    </source>
</evidence>
<evidence type="ECO:0000256" key="4">
    <source>
        <dbReference type="ARBA" id="ARBA00023239"/>
    </source>
</evidence>
<dbReference type="EC" id="4.99.1.9" evidence="7"/>
<feature type="binding site" evidence="7">
    <location>
        <position position="183"/>
    </location>
    <ligand>
        <name>Fe(2+)</name>
        <dbReference type="ChEBI" id="CHEBI:29033"/>
    </ligand>
</feature>